<gene>
    <name evidence="1" type="ORF">SAMN06296416_101656</name>
</gene>
<dbReference type="AlphaFoldDB" id="A0A286CYM4"/>
<keyword evidence="2" id="KW-1185">Reference proteome</keyword>
<sequence length="38" mass="4333">MATWHPAAILRMPGAGRQLVREQFFADLAQPGQRLRQN</sequence>
<name>A0A286CYM4_9GAMM</name>
<organism evidence="1 2">
    <name type="scientific">Pseudoxanthomonas wuyuanensis</name>
    <dbReference type="NCBI Taxonomy" id="1073196"/>
    <lineage>
        <taxon>Bacteria</taxon>
        <taxon>Pseudomonadati</taxon>
        <taxon>Pseudomonadota</taxon>
        <taxon>Gammaproteobacteria</taxon>
        <taxon>Lysobacterales</taxon>
        <taxon>Lysobacteraceae</taxon>
        <taxon>Pseudoxanthomonas</taxon>
    </lineage>
</organism>
<evidence type="ECO:0000313" key="2">
    <source>
        <dbReference type="Proteomes" id="UP000219374"/>
    </source>
</evidence>
<accession>A0A286CYM4</accession>
<proteinExistence type="predicted"/>
<dbReference type="EMBL" id="OCND01000001">
    <property type="protein sequence ID" value="SOD51505.1"/>
    <property type="molecule type" value="Genomic_DNA"/>
</dbReference>
<reference evidence="1 2" key="1">
    <citation type="submission" date="2017-09" db="EMBL/GenBank/DDBJ databases">
        <authorList>
            <person name="Ehlers B."/>
            <person name="Leendertz F.H."/>
        </authorList>
    </citation>
    <scope>NUCLEOTIDE SEQUENCE [LARGE SCALE GENOMIC DNA]</scope>
    <source>
        <strain evidence="1 2">CGMCC 1.10978</strain>
    </source>
</reference>
<dbReference type="Proteomes" id="UP000219374">
    <property type="component" value="Unassembled WGS sequence"/>
</dbReference>
<evidence type="ECO:0000313" key="1">
    <source>
        <dbReference type="EMBL" id="SOD51505.1"/>
    </source>
</evidence>
<protein>
    <submittedName>
        <fullName evidence="1">Uncharacterized protein</fullName>
    </submittedName>
</protein>